<protein>
    <submittedName>
        <fullName evidence="1">Uncharacterized protein</fullName>
    </submittedName>
</protein>
<organism evidence="1 2">
    <name type="scientific">Stegodyphus mimosarum</name>
    <name type="common">African social velvet spider</name>
    <dbReference type="NCBI Taxonomy" id="407821"/>
    <lineage>
        <taxon>Eukaryota</taxon>
        <taxon>Metazoa</taxon>
        <taxon>Ecdysozoa</taxon>
        <taxon>Arthropoda</taxon>
        <taxon>Chelicerata</taxon>
        <taxon>Arachnida</taxon>
        <taxon>Araneae</taxon>
        <taxon>Araneomorphae</taxon>
        <taxon>Entelegynae</taxon>
        <taxon>Eresoidea</taxon>
        <taxon>Eresidae</taxon>
        <taxon>Stegodyphus</taxon>
    </lineage>
</organism>
<dbReference type="Proteomes" id="UP000054359">
    <property type="component" value="Unassembled WGS sequence"/>
</dbReference>
<dbReference type="EMBL" id="KK116975">
    <property type="protein sequence ID" value="KFM69210.1"/>
    <property type="molecule type" value="Genomic_DNA"/>
</dbReference>
<reference evidence="1 2" key="1">
    <citation type="submission" date="2013-11" db="EMBL/GenBank/DDBJ databases">
        <title>Genome sequencing of Stegodyphus mimosarum.</title>
        <authorList>
            <person name="Bechsgaard J."/>
        </authorList>
    </citation>
    <scope>NUCLEOTIDE SEQUENCE [LARGE SCALE GENOMIC DNA]</scope>
</reference>
<name>A0A087TVS1_STEMI</name>
<gene>
    <name evidence="1" type="ORF">X975_17969</name>
</gene>
<feature type="non-terminal residue" evidence="1">
    <location>
        <position position="87"/>
    </location>
</feature>
<dbReference type="OMA" id="CVNMDAS"/>
<evidence type="ECO:0000313" key="2">
    <source>
        <dbReference type="Proteomes" id="UP000054359"/>
    </source>
</evidence>
<dbReference type="AlphaFoldDB" id="A0A087TVS1"/>
<sequence length="87" mass="10193">MMRSKGRSSFSWELDKRHLPGLLKDYKTHKIYNIDKTGLFYKALLLQTLMFKSETAGFKKSKGRVTRLLICNMDAPIKKTPWLSKKK</sequence>
<keyword evidence="2" id="KW-1185">Reference proteome</keyword>
<accession>A0A087TVS1</accession>
<dbReference type="OrthoDB" id="6431703at2759"/>
<evidence type="ECO:0000313" key="1">
    <source>
        <dbReference type="EMBL" id="KFM69210.1"/>
    </source>
</evidence>
<proteinExistence type="predicted"/>